<protein>
    <submittedName>
        <fullName evidence="2">Uncharacterized protein</fullName>
    </submittedName>
</protein>
<dbReference type="AlphaFoldDB" id="A0A6G0XTI2"/>
<dbReference type="Proteomes" id="UP000481153">
    <property type="component" value="Unassembled WGS sequence"/>
</dbReference>
<accession>A0A6G0XTI2</accession>
<comment type="caution">
    <text evidence="2">The sequence shown here is derived from an EMBL/GenBank/DDBJ whole genome shotgun (WGS) entry which is preliminary data.</text>
</comment>
<proteinExistence type="predicted"/>
<keyword evidence="3" id="KW-1185">Reference proteome</keyword>
<keyword evidence="1" id="KW-1133">Transmembrane helix</keyword>
<feature type="transmembrane region" description="Helical" evidence="1">
    <location>
        <begin position="216"/>
        <end position="240"/>
    </location>
</feature>
<keyword evidence="1" id="KW-0812">Transmembrane</keyword>
<evidence type="ECO:0000256" key="1">
    <source>
        <dbReference type="SAM" id="Phobius"/>
    </source>
</evidence>
<name>A0A6G0XTI2_9STRA</name>
<keyword evidence="1" id="KW-0472">Membrane</keyword>
<evidence type="ECO:0000313" key="3">
    <source>
        <dbReference type="Proteomes" id="UP000481153"/>
    </source>
</evidence>
<dbReference type="VEuPathDB" id="FungiDB:AeMF1_002715"/>
<organism evidence="2 3">
    <name type="scientific">Aphanomyces euteiches</name>
    <dbReference type="NCBI Taxonomy" id="100861"/>
    <lineage>
        <taxon>Eukaryota</taxon>
        <taxon>Sar</taxon>
        <taxon>Stramenopiles</taxon>
        <taxon>Oomycota</taxon>
        <taxon>Saprolegniomycetes</taxon>
        <taxon>Saprolegniales</taxon>
        <taxon>Verrucalvaceae</taxon>
        <taxon>Aphanomyces</taxon>
    </lineage>
</organism>
<dbReference type="EMBL" id="VJMJ01000012">
    <property type="protein sequence ID" value="KAF0743830.1"/>
    <property type="molecule type" value="Genomic_DNA"/>
</dbReference>
<feature type="transmembrane region" description="Helical" evidence="1">
    <location>
        <begin position="286"/>
        <end position="306"/>
    </location>
</feature>
<sequence>MEEHRRGSKSHIQPVTTLDADYDDAEYDTLHQDPRGDDILDDSEFFTTWMGKPSMMNDLCMFLAANQGVQTAVHVVSSLIGRWTCWKANWETETLRSFLEVLVWTSVTAVAYSIHRDALWAAQIGLTVGIAMSICDEVFVAGARSLLESIEQLPNGAALLRKWGFDVRSSVDKDAKTVTTTSSQDVQLIKNVVFGALALEAIRHVYLSSTQDVQHFSAVTTAMGVAFVVIGELFCLWLPTRQLGLTVQSRWTNISENWQNHFVRSLVEVTCWLLCLLYVYATTASIGNAVLWSSVLGVGFCIIGGLDPLDAKDSSVYVSSYWAQWAGHGWLDTAEMLLSIVPKVE</sequence>
<gene>
    <name evidence="2" type="ORF">Ae201684_001476</name>
</gene>
<evidence type="ECO:0000313" key="2">
    <source>
        <dbReference type="EMBL" id="KAF0743830.1"/>
    </source>
</evidence>
<reference evidence="2 3" key="1">
    <citation type="submission" date="2019-07" db="EMBL/GenBank/DDBJ databases">
        <title>Genomics analysis of Aphanomyces spp. identifies a new class of oomycete effector associated with host adaptation.</title>
        <authorList>
            <person name="Gaulin E."/>
        </authorList>
    </citation>
    <scope>NUCLEOTIDE SEQUENCE [LARGE SCALE GENOMIC DNA]</scope>
    <source>
        <strain evidence="2 3">ATCC 201684</strain>
    </source>
</reference>